<dbReference type="EMBL" id="LT629777">
    <property type="protein sequence ID" value="SDT29294.1"/>
    <property type="molecule type" value="Genomic_DNA"/>
</dbReference>
<evidence type="ECO:0000313" key="3">
    <source>
        <dbReference type="Proteomes" id="UP000199524"/>
    </source>
</evidence>
<evidence type="ECO:0000313" key="2">
    <source>
        <dbReference type="EMBL" id="SDT29294.1"/>
    </source>
</evidence>
<organism evidence="2 3">
    <name type="scientific">Pseudomonas asplenii</name>
    <dbReference type="NCBI Taxonomy" id="53407"/>
    <lineage>
        <taxon>Bacteria</taxon>
        <taxon>Pseudomonadati</taxon>
        <taxon>Pseudomonadota</taxon>
        <taxon>Gammaproteobacteria</taxon>
        <taxon>Pseudomonadales</taxon>
        <taxon>Pseudomonadaceae</taxon>
        <taxon>Pseudomonas</taxon>
    </lineage>
</organism>
<keyword evidence="3" id="KW-1185">Reference proteome</keyword>
<dbReference type="GeneID" id="300209738"/>
<name>A0A1H1Z6E1_9PSED</name>
<dbReference type="InterPro" id="IPR046673">
    <property type="entry name" value="ToxA_N"/>
</dbReference>
<reference evidence="3" key="1">
    <citation type="submission" date="2016-10" db="EMBL/GenBank/DDBJ databases">
        <authorList>
            <person name="Varghese N."/>
            <person name="Submissions S."/>
        </authorList>
    </citation>
    <scope>NUCLEOTIDE SEQUENCE [LARGE SCALE GENOMIC DNA]</scope>
    <source>
        <strain evidence="3">ATCC 23835</strain>
    </source>
</reference>
<dbReference type="RefSeq" id="WP_090209652.1">
    <property type="nucleotide sequence ID" value="NZ_LT629777.1"/>
</dbReference>
<accession>A0A1H1Z6E1</accession>
<dbReference type="Pfam" id="PF20178">
    <property type="entry name" value="ToxA_N"/>
    <property type="match status" value="1"/>
</dbReference>
<feature type="domain" description="Dermonecrotic toxin N-terminal" evidence="1">
    <location>
        <begin position="57"/>
        <end position="310"/>
    </location>
</feature>
<dbReference type="Proteomes" id="UP000199524">
    <property type="component" value="Chromosome I"/>
</dbReference>
<protein>
    <recommendedName>
        <fullName evidence="1">Dermonecrotic toxin N-terminal domain-containing protein</fullName>
    </recommendedName>
</protein>
<gene>
    <name evidence="2" type="ORF">SAMN05216598_4869</name>
</gene>
<proteinExistence type="predicted"/>
<sequence>MPQLPELPLMTPLPHERFVRFRLPDWLKNASSRRRTELRQALIQCHLSAAKIGTLLDPLKSLDEFAEPLLEMDLKADYPELRDMQIATLAKRWHRDSVLWIPIYEASPEHSLLEAALYNFETWETRSSGFGSGSAIYLTGKSRNLKSRLLPEAFAQRCRGLDLGQKYLQHLKQVLDQTDPANEPLVARDKHAYFVEHQRDRFNAVLQMAHLRGDITDECARQLKHFLLPPGKSAGKLLLSRRVMLLGQVLPGVIHFASDPEDEQGKCAVYFPGHREYALREYPSWLTFQMVFMAHLDVSESRHRVTQLMPIDYREPLLMAKLRSAVAASRSPKSDQVSLSQRIEEDLFEDIHRQHMLRLGDDLGRLAPVTAKVKAAQREQLLDDYRLAGLDLLATLKGYIPWFKQCLCAPMDLLDAEAIYQDIETWETEERLGGSIHLLNVAEARASGQTTQRMHIDSATLPELVPIRLHGRTRLWKPDPSRYRVDLRVPDGQWQTNGLGQHDWENKTYLLLNQSYYEISYNEDTHNWHIVSQDQPGLYSPPIRHNGVGAWRALHEDVTQWPEAKLVRRLSAHAAQLPEPMTKALLALSGTRSHTLRQLHRHSRRTPPLLLDSLKRLWILREIEHFDLDQTRGNTCTELCSQIQPQLLSMLPDLPRQTPLRIRKKKSRKFIHDAKGTPFSDIDEIQWLPGLFDHLYQQLEQPDTLQQQQLCGEYPDLPKSYQADLAFTQQALEPANTTLPALDKEIERAREQIRIARVFEGLYPDWPRPQQSDGLAFSLFETLAPWPQDLRLEFIDAEVDPSGVLQSIGVDSSLNYRRLKKNAMHYEVQDRQGKTLSTHADFYSAAWQTLPTLTQKQLGLLHGISLVEDEAPVDLKRALFNQASQLRRQTPPVRTQHRVPEPPMSAAAAPLPEAFAVPGRLVSGLQLRDDGIYWNLNRKPASNRAYRHYVLDNRRYYPVCWSPEGWRLQNANNPYGFYQPRLQHKSPRDNRWTLHHPEQEPALLAQAGRLQVLPDQITRDENLQKKMFTPQQRQRLQTPKSYHSCSNSPLTYDRVDNARYPLRDLDGQPMTITALHYSIADGSPQSMARAMQLLPYLGQGVEVARLYEDKLSIRRFREEHRLTEDEDHLIYRFRVAPRQDLAAGELLGVYGGMLIPLIVSHHRRDPFATWVQNQRSLELIRCPGDQPQAAHACLTGDNILSRINTCFDYEDGIAVRQAENGYNVEAVAFPVDIQTAGGRVELDRYHITALFTRQAVMVDEELRINHGYTWEQIQTLTSTEPIAPGTTEGS</sequence>
<evidence type="ECO:0000259" key="1">
    <source>
        <dbReference type="Pfam" id="PF20178"/>
    </source>
</evidence>